<dbReference type="Proteomes" id="UP000738431">
    <property type="component" value="Chromosome"/>
</dbReference>
<evidence type="ECO:0000256" key="2">
    <source>
        <dbReference type="SAM" id="Phobius"/>
    </source>
</evidence>
<sequence length="134" mass="15201">MVSVSVATLYVGSIGIDQLDWPAVFGLAILCPSIIAPPIVYFQSRAYHQLAEQREKLTETRSRLEQALAQVNELTDLLPICAWCHRVRDDEGYWEHVEEVLARNTRRAITHGVCPDCSTREIASLEKPRADRVR</sequence>
<reference evidence="3 4" key="1">
    <citation type="submission" date="2023-12" db="EMBL/GenBank/DDBJ databases">
        <title>Description of an unclassified Opitutus bacterium of Verrucomicrobiota.</title>
        <authorList>
            <person name="Zhang D.-F."/>
        </authorList>
    </citation>
    <scope>NUCLEOTIDE SEQUENCE [LARGE SCALE GENOMIC DNA]</scope>
    <source>
        <strain evidence="3 4">WL0086</strain>
    </source>
</reference>
<keyword evidence="2" id="KW-0472">Membrane</keyword>
<keyword evidence="1" id="KW-0175">Coiled coil</keyword>
<keyword evidence="4" id="KW-1185">Reference proteome</keyword>
<protein>
    <submittedName>
        <fullName evidence="3">Uncharacterized protein</fullName>
    </submittedName>
</protein>
<proteinExistence type="predicted"/>
<keyword evidence="2" id="KW-0812">Transmembrane</keyword>
<organism evidence="3 4">
    <name type="scientific">Actomonas aquatica</name>
    <dbReference type="NCBI Taxonomy" id="2866162"/>
    <lineage>
        <taxon>Bacteria</taxon>
        <taxon>Pseudomonadati</taxon>
        <taxon>Verrucomicrobiota</taxon>
        <taxon>Opitutia</taxon>
        <taxon>Opitutales</taxon>
        <taxon>Opitutaceae</taxon>
        <taxon>Actomonas</taxon>
    </lineage>
</organism>
<dbReference type="RefSeq" id="WP_221032530.1">
    <property type="nucleotide sequence ID" value="NZ_CP139781.1"/>
</dbReference>
<evidence type="ECO:0000313" key="3">
    <source>
        <dbReference type="EMBL" id="WRQ88416.1"/>
    </source>
</evidence>
<gene>
    <name evidence="3" type="ORF">K1X11_003305</name>
</gene>
<evidence type="ECO:0000256" key="1">
    <source>
        <dbReference type="SAM" id="Coils"/>
    </source>
</evidence>
<name>A0ABZ1CA59_9BACT</name>
<feature type="coiled-coil region" evidence="1">
    <location>
        <begin position="47"/>
        <end position="77"/>
    </location>
</feature>
<accession>A0ABZ1CA59</accession>
<keyword evidence="2" id="KW-1133">Transmembrane helix</keyword>
<evidence type="ECO:0000313" key="4">
    <source>
        <dbReference type="Proteomes" id="UP000738431"/>
    </source>
</evidence>
<dbReference type="EMBL" id="CP139781">
    <property type="protein sequence ID" value="WRQ88416.1"/>
    <property type="molecule type" value="Genomic_DNA"/>
</dbReference>
<feature type="transmembrane region" description="Helical" evidence="2">
    <location>
        <begin position="23"/>
        <end position="42"/>
    </location>
</feature>